<dbReference type="AlphaFoldDB" id="A0A1I6VS34"/>
<keyword evidence="1" id="KW-0808">Transferase</keyword>
<dbReference type="InterPro" id="IPR014942">
    <property type="entry name" value="AbiEii"/>
</dbReference>
<name>A0A1I6VS34_9SPHI</name>
<dbReference type="Proteomes" id="UP000198785">
    <property type="component" value="Unassembled WGS sequence"/>
</dbReference>
<sequence>MKLHESISLYTDAIRFTAQQKNLPPEYIEKDYWVTYALFNIFKNDIGKETVFKGGTALSKCFGMIQRFSEDIDLVVLRNESETGNQLKTKIKKISKCVSDVLPEIEIEGITNKLGMIRKTAHSYTKTFKGNYGQVRDNIIVESTWLGNFEPYTTANVSSFIYEMMLQGNQQSLIDEYEMNPFEVLVLNPKRTLCEKIMSLVRFSQTQEPITDLRNKIRHTYDIHLMLKDENLKSFFQSDDFETMLLRVANDDITSFKNNNEWLANHPMTAIVFADTTGTWNKIKDVYTASFSELVFGKLPPETGILKTLTTVADRLKPIEWNIKP</sequence>
<dbReference type="Gene3D" id="3.10.450.620">
    <property type="entry name" value="JHP933, nucleotidyltransferase-like core domain"/>
    <property type="match status" value="1"/>
</dbReference>
<dbReference type="Pfam" id="PF08843">
    <property type="entry name" value="AbiEii"/>
    <property type="match status" value="1"/>
</dbReference>
<evidence type="ECO:0000313" key="2">
    <source>
        <dbReference type="Proteomes" id="UP000198785"/>
    </source>
</evidence>
<reference evidence="1 2" key="1">
    <citation type="submission" date="2016-10" db="EMBL/GenBank/DDBJ databases">
        <authorList>
            <person name="de Groot N.N."/>
        </authorList>
    </citation>
    <scope>NUCLEOTIDE SEQUENCE [LARGE SCALE GENOMIC DNA]</scope>
    <source>
        <strain evidence="1 2">DSM 22789</strain>
    </source>
</reference>
<dbReference type="GO" id="GO:0016740">
    <property type="term" value="F:transferase activity"/>
    <property type="evidence" value="ECO:0007669"/>
    <property type="project" value="UniProtKB-KW"/>
</dbReference>
<dbReference type="RefSeq" id="WP_093367549.1">
    <property type="nucleotide sequence ID" value="NZ_FOZZ01000016.1"/>
</dbReference>
<gene>
    <name evidence="1" type="ORF">SAMN05660206_11668</name>
</gene>
<organism evidence="1 2">
    <name type="scientific">Sphingobacterium wenxiniae</name>
    <dbReference type="NCBI Taxonomy" id="683125"/>
    <lineage>
        <taxon>Bacteria</taxon>
        <taxon>Pseudomonadati</taxon>
        <taxon>Bacteroidota</taxon>
        <taxon>Sphingobacteriia</taxon>
        <taxon>Sphingobacteriales</taxon>
        <taxon>Sphingobacteriaceae</taxon>
        <taxon>Sphingobacterium</taxon>
    </lineage>
</organism>
<dbReference type="EMBL" id="FOZZ01000016">
    <property type="protein sequence ID" value="SFT16401.1"/>
    <property type="molecule type" value="Genomic_DNA"/>
</dbReference>
<protein>
    <submittedName>
        <fullName evidence="1">Nucleotidyl transferase AbiEii toxin, Type IV TA system</fullName>
    </submittedName>
</protein>
<proteinExistence type="predicted"/>
<accession>A0A1I6VS34</accession>
<dbReference type="STRING" id="683125.SAMN05660206_11668"/>
<evidence type="ECO:0000313" key="1">
    <source>
        <dbReference type="EMBL" id="SFT16401.1"/>
    </source>
</evidence>
<keyword evidence="2" id="KW-1185">Reference proteome</keyword>
<dbReference type="OrthoDB" id="9780929at2"/>